<dbReference type="GO" id="GO:0005739">
    <property type="term" value="C:mitochondrion"/>
    <property type="evidence" value="ECO:0007669"/>
    <property type="project" value="EnsemblFungi"/>
</dbReference>
<keyword evidence="1" id="KW-0813">Transport</keyword>
<dbReference type="AlphaFoldDB" id="A0A1Y2CGA1"/>
<evidence type="ECO:0000313" key="6">
    <source>
        <dbReference type="EMBL" id="ORY45864.1"/>
    </source>
</evidence>
<dbReference type="PANTHER" id="PTHR45694:SF18">
    <property type="entry name" value="GLUTAREDOXIN-1-RELATED"/>
    <property type="match status" value="1"/>
</dbReference>
<dbReference type="InterPro" id="IPR011899">
    <property type="entry name" value="Glutaredoxin_euk/vir"/>
</dbReference>
<dbReference type="STRING" id="329046.A0A1Y2CGA1"/>
<keyword evidence="7" id="KW-1185">Reference proteome</keyword>
<evidence type="ECO:0000256" key="4">
    <source>
        <dbReference type="ARBA" id="ARBA00023284"/>
    </source>
</evidence>
<dbReference type="InterPro" id="IPR011767">
    <property type="entry name" value="GLR_AS"/>
</dbReference>
<dbReference type="PROSITE" id="PS00195">
    <property type="entry name" value="GLUTAREDOXIN_1"/>
    <property type="match status" value="1"/>
</dbReference>
<dbReference type="PANTHER" id="PTHR45694">
    <property type="entry name" value="GLUTAREDOXIN 2"/>
    <property type="match status" value="1"/>
</dbReference>
<evidence type="ECO:0000256" key="2">
    <source>
        <dbReference type="ARBA" id="ARBA00022982"/>
    </source>
</evidence>
<gene>
    <name evidence="6" type="ORF">BCR33DRAFT_715900</name>
</gene>
<dbReference type="PRINTS" id="PR00160">
    <property type="entry name" value="GLUTAREDOXIN"/>
</dbReference>
<protein>
    <submittedName>
        <fullName evidence="6">Glutaredoxin-1</fullName>
    </submittedName>
</protein>
<dbReference type="GO" id="GO:0015038">
    <property type="term" value="F:glutathione disulfide oxidoreductase activity"/>
    <property type="evidence" value="ECO:0007669"/>
    <property type="project" value="EnsemblFungi"/>
</dbReference>
<evidence type="ECO:0000259" key="5">
    <source>
        <dbReference type="Pfam" id="PF00462"/>
    </source>
</evidence>
<dbReference type="EMBL" id="MCGO01000018">
    <property type="protein sequence ID" value="ORY45864.1"/>
    <property type="molecule type" value="Genomic_DNA"/>
</dbReference>
<comment type="caution">
    <text evidence="6">The sequence shown here is derived from an EMBL/GenBank/DDBJ whole genome shotgun (WGS) entry which is preliminary data.</text>
</comment>
<name>A0A1Y2CGA1_9FUNG</name>
<organism evidence="6 7">
    <name type="scientific">Rhizoclosmatium globosum</name>
    <dbReference type="NCBI Taxonomy" id="329046"/>
    <lineage>
        <taxon>Eukaryota</taxon>
        <taxon>Fungi</taxon>
        <taxon>Fungi incertae sedis</taxon>
        <taxon>Chytridiomycota</taxon>
        <taxon>Chytridiomycota incertae sedis</taxon>
        <taxon>Chytridiomycetes</taxon>
        <taxon>Chytridiales</taxon>
        <taxon>Chytriomycetaceae</taxon>
        <taxon>Rhizoclosmatium</taxon>
    </lineage>
</organism>
<dbReference type="PROSITE" id="PS51354">
    <property type="entry name" value="GLUTAREDOXIN_2"/>
    <property type="match status" value="1"/>
</dbReference>
<reference evidence="6 7" key="1">
    <citation type="submission" date="2016-07" db="EMBL/GenBank/DDBJ databases">
        <title>Pervasive Adenine N6-methylation of Active Genes in Fungi.</title>
        <authorList>
            <consortium name="DOE Joint Genome Institute"/>
            <person name="Mondo S.J."/>
            <person name="Dannebaum R.O."/>
            <person name="Kuo R.C."/>
            <person name="Labutti K."/>
            <person name="Haridas S."/>
            <person name="Kuo A."/>
            <person name="Salamov A."/>
            <person name="Ahrendt S.R."/>
            <person name="Lipzen A."/>
            <person name="Sullivan W."/>
            <person name="Andreopoulos W.B."/>
            <person name="Clum A."/>
            <person name="Lindquist E."/>
            <person name="Daum C."/>
            <person name="Ramamoorthy G.K."/>
            <person name="Gryganskyi A."/>
            <person name="Culley D."/>
            <person name="Magnuson J.K."/>
            <person name="James T.Y."/>
            <person name="O'Malley M.A."/>
            <person name="Stajich J.E."/>
            <person name="Spatafora J.W."/>
            <person name="Visel A."/>
            <person name="Grigoriev I.V."/>
        </authorList>
    </citation>
    <scope>NUCLEOTIDE SEQUENCE [LARGE SCALE GENOMIC DNA]</scope>
    <source>
        <strain evidence="6 7">JEL800</strain>
    </source>
</reference>
<proteinExistence type="predicted"/>
<sequence>MSNAKTIAEDAIAANKVMVFSKSYCPYCTSAKKILNKHGIPFQVIELDIVQDGAAIQDYLHQKTGQKTVPNIFVKQKHLGGDEHLEELEAKGTLKQECA</sequence>
<dbReference type="OrthoDB" id="418495at2759"/>
<keyword evidence="3" id="KW-1015">Disulfide bond</keyword>
<dbReference type="GO" id="GO:0005634">
    <property type="term" value="C:nucleus"/>
    <property type="evidence" value="ECO:0007669"/>
    <property type="project" value="EnsemblFungi"/>
</dbReference>
<dbReference type="FunFam" id="3.40.30.10:FF:000276">
    <property type="entry name" value="Glutaredoxin 3"/>
    <property type="match status" value="1"/>
</dbReference>
<dbReference type="Proteomes" id="UP000193642">
    <property type="component" value="Unassembled WGS sequence"/>
</dbReference>
<dbReference type="InterPro" id="IPR002109">
    <property type="entry name" value="Glutaredoxin"/>
</dbReference>
<dbReference type="InterPro" id="IPR036249">
    <property type="entry name" value="Thioredoxin-like_sf"/>
</dbReference>
<dbReference type="GO" id="GO:0019430">
    <property type="term" value="P:removal of superoxide radicals"/>
    <property type="evidence" value="ECO:0007669"/>
    <property type="project" value="EnsemblFungi"/>
</dbReference>
<evidence type="ECO:0000313" key="7">
    <source>
        <dbReference type="Proteomes" id="UP000193642"/>
    </source>
</evidence>
<feature type="domain" description="Glutaredoxin" evidence="5">
    <location>
        <begin position="17"/>
        <end position="78"/>
    </location>
</feature>
<keyword evidence="4" id="KW-0676">Redox-active center</keyword>
<dbReference type="Gene3D" id="3.40.30.10">
    <property type="entry name" value="Glutaredoxin"/>
    <property type="match status" value="1"/>
</dbReference>
<dbReference type="NCBIfam" id="TIGR02180">
    <property type="entry name" value="GRX_euk"/>
    <property type="match status" value="1"/>
</dbReference>
<dbReference type="InterPro" id="IPR014025">
    <property type="entry name" value="Glutaredoxin_subgr"/>
</dbReference>
<dbReference type="Pfam" id="PF00462">
    <property type="entry name" value="Glutaredoxin"/>
    <property type="match status" value="1"/>
</dbReference>
<accession>A0A1Y2CGA1</accession>
<evidence type="ECO:0000256" key="3">
    <source>
        <dbReference type="ARBA" id="ARBA00023157"/>
    </source>
</evidence>
<dbReference type="CDD" id="cd03419">
    <property type="entry name" value="GRX_GRXh_1_2_like"/>
    <property type="match status" value="1"/>
</dbReference>
<evidence type="ECO:0000256" key="1">
    <source>
        <dbReference type="ARBA" id="ARBA00022448"/>
    </source>
</evidence>
<keyword evidence="2" id="KW-0249">Electron transport</keyword>
<dbReference type="SUPFAM" id="SSF52833">
    <property type="entry name" value="Thioredoxin-like"/>
    <property type="match status" value="1"/>
</dbReference>